<feature type="compositionally biased region" description="Polar residues" evidence="2">
    <location>
        <begin position="422"/>
        <end position="462"/>
    </location>
</feature>
<reference evidence="3" key="1">
    <citation type="submission" date="2022-01" db="EMBL/GenBank/DDBJ databases">
        <authorList>
            <person name="King R."/>
        </authorList>
    </citation>
    <scope>NUCLEOTIDE SEQUENCE</scope>
</reference>
<feature type="compositionally biased region" description="Polar residues" evidence="2">
    <location>
        <begin position="303"/>
        <end position="347"/>
    </location>
</feature>
<feature type="compositionally biased region" description="Basic and acidic residues" evidence="2">
    <location>
        <begin position="839"/>
        <end position="854"/>
    </location>
</feature>
<feature type="region of interest" description="Disordered" evidence="2">
    <location>
        <begin position="737"/>
        <end position="764"/>
    </location>
</feature>
<feature type="compositionally biased region" description="Polar residues" evidence="2">
    <location>
        <begin position="385"/>
        <end position="413"/>
    </location>
</feature>
<proteinExistence type="inferred from homology"/>
<dbReference type="AlphaFoldDB" id="A0A9N9MRU5"/>
<evidence type="ECO:0000313" key="4">
    <source>
        <dbReference type="Proteomes" id="UP001152799"/>
    </source>
</evidence>
<evidence type="ECO:0000313" key="3">
    <source>
        <dbReference type="EMBL" id="CAG9770252.1"/>
    </source>
</evidence>
<dbReference type="PANTHER" id="PTHR12353">
    <property type="entry name" value="DISKS LARGE-ASSOCIATED PROTEIN DAP SAP90/PSD-95-ASSOCIATED PROTEIN"/>
    <property type="match status" value="1"/>
</dbReference>
<evidence type="ECO:0008006" key="5">
    <source>
        <dbReference type="Google" id="ProtNLM"/>
    </source>
</evidence>
<dbReference type="Proteomes" id="UP001152799">
    <property type="component" value="Chromosome 6"/>
</dbReference>
<comment type="similarity">
    <text evidence="1">Belongs to the SAPAP family.</text>
</comment>
<evidence type="ECO:0000256" key="1">
    <source>
        <dbReference type="ARBA" id="ARBA00008839"/>
    </source>
</evidence>
<dbReference type="GO" id="GO:0023052">
    <property type="term" value="P:signaling"/>
    <property type="evidence" value="ECO:0007669"/>
    <property type="project" value="InterPro"/>
</dbReference>
<dbReference type="PANTHER" id="PTHR12353:SF1">
    <property type="entry name" value="DISKS LARGE-ASSOCIATED PROTEIN 5"/>
    <property type="match status" value="1"/>
</dbReference>
<feature type="region of interest" description="Disordered" evidence="2">
    <location>
        <begin position="835"/>
        <end position="867"/>
    </location>
</feature>
<protein>
    <recommendedName>
        <fullName evidence="5">Disks large-associated protein 5</fullName>
    </recommendedName>
</protein>
<evidence type="ECO:0000256" key="2">
    <source>
        <dbReference type="SAM" id="MobiDB-lite"/>
    </source>
</evidence>
<gene>
    <name evidence="3" type="ORF">CEUTPL_LOCUS10707</name>
</gene>
<feature type="compositionally biased region" description="Polar residues" evidence="2">
    <location>
        <begin position="260"/>
        <end position="273"/>
    </location>
</feature>
<feature type="compositionally biased region" description="Polar residues" evidence="2">
    <location>
        <begin position="359"/>
        <end position="378"/>
    </location>
</feature>
<feature type="region of interest" description="Disordered" evidence="2">
    <location>
        <begin position="166"/>
        <end position="462"/>
    </location>
</feature>
<dbReference type="Pfam" id="PF03359">
    <property type="entry name" value="GKAP"/>
    <property type="match status" value="1"/>
</dbReference>
<dbReference type="InterPro" id="IPR005026">
    <property type="entry name" value="SAPAP"/>
</dbReference>
<dbReference type="OrthoDB" id="10023951at2759"/>
<keyword evidence="4" id="KW-1185">Reference proteome</keyword>
<name>A0A9N9MRU5_9CUCU</name>
<sequence length="867" mass="96565">MDLSDYLKMRYNEMHRTTKLKPSNNINKQEKAEKRKTIRAQHLLARRNIDDDMSPYCTPLVEKKASQNAAPKRTPRVADTNRLKLLEEWKVKKAKEKQMEKAKQKPIFKVAHIESSLSINLENVNKMIKGQLIKKSQFAPENHKFRAPSGVKPIEFRCQSNLSKALSNASKPSNKFQKASYRSESVRNKNTVDGIGQKTLVKNTNSSGSNTNIVKTRSATIKPAEGSKSNKQPTRNAKMIDKPPGPSAYNTRANVRAKIESTSSSSLEQNKAKNTPKPAPIPIGKYVSGSNKPNKLESKTKKTSTVENSKSQTTPKTGLKNEPTTINREPNKAKTTPNFVAQNVKNSSADKHSKLGLNASKTCTNSSTVKNSKSQTAPKTGLKNEPTNTNREPNKAKTTPNFVAQNVKNSSANKRSKLGLNASKTCTSSSTVKNSKSQTTPKTGLKNEPTTTNRETNKAKSTTNFVVQNVKNSSANKRTRTSKVNTTPMTVLGIRSADTSKNKTPENIKDANTELLGAAYISPFVTVSRGKRSAREEFKARKSLNKNPITTTPDNPNTSAQAGAKYFMVKLDSEIVRINAKCSEWENYLLDPELPEEAQSSIGVTIGQSKLLVSKKFEQFRGLIKQCMTQNYEEKEITCEDLHGFWDMVYMQVENLDVRFENLHKLKDNNWSELLPETAEAAKKPKGPVKKTKVKKPELKTRTGIRDMIKAARAKQQKGDVQEENVFSGGYFEVRTPVKDTKNTPRSSTSKRRSRLSALTSEHTSSCKYSPSGLTLMKLSQSIKHNNGLTPSKSILKVSGRKSTGIKKVVFEDTISKKNIRKTILFSKNNIDNTNVDVDDGKISTNENDKENTPVRRSSRLLNRTHE</sequence>
<feature type="compositionally biased region" description="Polar residues" evidence="2">
    <location>
        <begin position="200"/>
        <end position="219"/>
    </location>
</feature>
<dbReference type="EMBL" id="OU892282">
    <property type="protein sequence ID" value="CAG9770252.1"/>
    <property type="molecule type" value="Genomic_DNA"/>
</dbReference>
<organism evidence="3 4">
    <name type="scientific">Ceutorhynchus assimilis</name>
    <name type="common">cabbage seed weevil</name>
    <dbReference type="NCBI Taxonomy" id="467358"/>
    <lineage>
        <taxon>Eukaryota</taxon>
        <taxon>Metazoa</taxon>
        <taxon>Ecdysozoa</taxon>
        <taxon>Arthropoda</taxon>
        <taxon>Hexapoda</taxon>
        <taxon>Insecta</taxon>
        <taxon>Pterygota</taxon>
        <taxon>Neoptera</taxon>
        <taxon>Endopterygota</taxon>
        <taxon>Coleoptera</taxon>
        <taxon>Polyphaga</taxon>
        <taxon>Cucujiformia</taxon>
        <taxon>Curculionidae</taxon>
        <taxon>Ceutorhynchinae</taxon>
        <taxon>Ceutorhynchus</taxon>
    </lineage>
</organism>
<accession>A0A9N9MRU5</accession>
<feature type="compositionally biased region" description="Polar residues" evidence="2">
    <location>
        <begin position="166"/>
        <end position="191"/>
    </location>
</feature>